<dbReference type="Proteomes" id="UP000054166">
    <property type="component" value="Unassembled WGS sequence"/>
</dbReference>
<sequence>MSQPKYTYETYPFPSPTLLSSPPPNFSLLVHKYASVRLEALLTSPSAFGSTHEIENAFTTAEWERRVWREGFVVLVCVAKPVCDSGVVELNTITSNNLGHLEGDWVGIATLLGPISKASYGLPPESGGPEIGSDEEETRWHMTGLYTSPEHRRKGLAKMIINSAMAYARNRTLHSSSPSGKQQNVRLRIMIRPDNIDVVSLYAALGFVDAGRCTGVEAFKANGDETLIERRMNSPGMRPEMMVVRIGLVMERLESLVVEAI</sequence>
<gene>
    <name evidence="2" type="ORF">PILCRDRAFT_829552</name>
</gene>
<dbReference type="InterPro" id="IPR016181">
    <property type="entry name" value="Acyl_CoA_acyltransferase"/>
</dbReference>
<dbReference type="EMBL" id="KN833105">
    <property type="protein sequence ID" value="KIM72840.1"/>
    <property type="molecule type" value="Genomic_DNA"/>
</dbReference>
<keyword evidence="3" id="KW-1185">Reference proteome</keyword>
<dbReference type="InterPro" id="IPR000182">
    <property type="entry name" value="GNAT_dom"/>
</dbReference>
<feature type="domain" description="N-acetyltransferase" evidence="1">
    <location>
        <begin position="131"/>
        <end position="233"/>
    </location>
</feature>
<dbReference type="SUPFAM" id="SSF55729">
    <property type="entry name" value="Acyl-CoA N-acyltransferases (Nat)"/>
    <property type="match status" value="1"/>
</dbReference>
<evidence type="ECO:0000313" key="3">
    <source>
        <dbReference type="Proteomes" id="UP000054166"/>
    </source>
</evidence>
<dbReference type="Gene3D" id="3.40.630.30">
    <property type="match status" value="1"/>
</dbReference>
<proteinExistence type="predicted"/>
<dbReference type="InParanoid" id="A0A0C3EJM3"/>
<evidence type="ECO:0000259" key="1">
    <source>
        <dbReference type="PROSITE" id="PS51186"/>
    </source>
</evidence>
<dbReference type="CDD" id="cd04301">
    <property type="entry name" value="NAT_SF"/>
    <property type="match status" value="1"/>
</dbReference>
<dbReference type="GO" id="GO:0016747">
    <property type="term" value="F:acyltransferase activity, transferring groups other than amino-acyl groups"/>
    <property type="evidence" value="ECO:0007669"/>
    <property type="project" value="InterPro"/>
</dbReference>
<protein>
    <recommendedName>
        <fullName evidence="1">N-acetyltransferase domain-containing protein</fullName>
    </recommendedName>
</protein>
<evidence type="ECO:0000313" key="2">
    <source>
        <dbReference type="EMBL" id="KIM72840.1"/>
    </source>
</evidence>
<name>A0A0C3EJM3_PILCF</name>
<dbReference type="Pfam" id="PF00583">
    <property type="entry name" value="Acetyltransf_1"/>
    <property type="match status" value="1"/>
</dbReference>
<reference evidence="2 3" key="1">
    <citation type="submission" date="2014-04" db="EMBL/GenBank/DDBJ databases">
        <authorList>
            <consortium name="DOE Joint Genome Institute"/>
            <person name="Kuo A."/>
            <person name="Tarkka M."/>
            <person name="Buscot F."/>
            <person name="Kohler A."/>
            <person name="Nagy L.G."/>
            <person name="Floudas D."/>
            <person name="Copeland A."/>
            <person name="Barry K.W."/>
            <person name="Cichocki N."/>
            <person name="Veneault-Fourrey C."/>
            <person name="LaButti K."/>
            <person name="Lindquist E.A."/>
            <person name="Lipzen A."/>
            <person name="Lundell T."/>
            <person name="Morin E."/>
            <person name="Murat C."/>
            <person name="Sun H."/>
            <person name="Tunlid A."/>
            <person name="Henrissat B."/>
            <person name="Grigoriev I.V."/>
            <person name="Hibbett D.S."/>
            <person name="Martin F."/>
            <person name="Nordberg H.P."/>
            <person name="Cantor M.N."/>
            <person name="Hua S.X."/>
        </authorList>
    </citation>
    <scope>NUCLEOTIDE SEQUENCE [LARGE SCALE GENOMIC DNA]</scope>
    <source>
        <strain evidence="2 3">F 1598</strain>
    </source>
</reference>
<reference evidence="3" key="2">
    <citation type="submission" date="2015-01" db="EMBL/GenBank/DDBJ databases">
        <title>Evolutionary Origins and Diversification of the Mycorrhizal Mutualists.</title>
        <authorList>
            <consortium name="DOE Joint Genome Institute"/>
            <consortium name="Mycorrhizal Genomics Consortium"/>
            <person name="Kohler A."/>
            <person name="Kuo A."/>
            <person name="Nagy L.G."/>
            <person name="Floudas D."/>
            <person name="Copeland A."/>
            <person name="Barry K.W."/>
            <person name="Cichocki N."/>
            <person name="Veneault-Fourrey C."/>
            <person name="LaButti K."/>
            <person name="Lindquist E.A."/>
            <person name="Lipzen A."/>
            <person name="Lundell T."/>
            <person name="Morin E."/>
            <person name="Murat C."/>
            <person name="Riley R."/>
            <person name="Ohm R."/>
            <person name="Sun H."/>
            <person name="Tunlid A."/>
            <person name="Henrissat B."/>
            <person name="Grigoriev I.V."/>
            <person name="Hibbett D.S."/>
            <person name="Martin F."/>
        </authorList>
    </citation>
    <scope>NUCLEOTIDE SEQUENCE [LARGE SCALE GENOMIC DNA]</scope>
    <source>
        <strain evidence="3">F 1598</strain>
    </source>
</reference>
<organism evidence="2 3">
    <name type="scientific">Piloderma croceum (strain F 1598)</name>
    <dbReference type="NCBI Taxonomy" id="765440"/>
    <lineage>
        <taxon>Eukaryota</taxon>
        <taxon>Fungi</taxon>
        <taxon>Dikarya</taxon>
        <taxon>Basidiomycota</taxon>
        <taxon>Agaricomycotina</taxon>
        <taxon>Agaricomycetes</taxon>
        <taxon>Agaricomycetidae</taxon>
        <taxon>Atheliales</taxon>
        <taxon>Atheliaceae</taxon>
        <taxon>Piloderma</taxon>
    </lineage>
</organism>
<dbReference type="HOGENOM" id="CLU_013985_6_1_1"/>
<dbReference type="AlphaFoldDB" id="A0A0C3EJM3"/>
<dbReference type="OrthoDB" id="41532at2759"/>
<dbReference type="PROSITE" id="PS51186">
    <property type="entry name" value="GNAT"/>
    <property type="match status" value="1"/>
</dbReference>
<accession>A0A0C3EJM3</accession>